<evidence type="ECO:0000256" key="1">
    <source>
        <dbReference type="ARBA" id="ARBA00008857"/>
    </source>
</evidence>
<dbReference type="GO" id="GO:0006310">
    <property type="term" value="P:DNA recombination"/>
    <property type="evidence" value="ECO:0007669"/>
    <property type="project" value="UniProtKB-KW"/>
</dbReference>
<dbReference type="STRING" id="1058.SAMN05421783_1364"/>
<dbReference type="Gene3D" id="1.10.150.130">
    <property type="match status" value="1"/>
</dbReference>
<sequence length="434" mass="48769">MPSIQLTDAAVKRLKTPTETDRIEYWDTKTSGLGLRVSSSGVRTWVMLLRVLKDGRWKQQRLTLGRYPGVTLAQARAKAIEAKGKAEQGEDPGAALRATKTAMVDDSRNTFETVVGEFLTLYRGRKKRKPAPRTLAEIKRVLGSDLFAEWRARPMTKITRRDVMDVLDVLTARGAEVMANRTLAYLSMLFGWALQREIIAADPTEHVKKPGAEQSRERVLTLEEMRAIWKATEPTQANHGDLFAGIVRTLMMTGQRREEVGGMRWSEIDGETWTLPDERTKNHREHIVHLSAAVLAILKERKAEQEAMGIKSEFVFTTGIQRKGNPPSSFSGWSKSKERLDRRAEIAAWTLHDLRRTLATRMAEDLNIPPHVIEATINHVSGSRAGVAGTYNRALYLPERRAALDGWAGYVLQIVGETEAPDNVVSMFSTKRNT</sequence>
<dbReference type="AlphaFoldDB" id="A0A1H3CMS7"/>
<dbReference type="InterPro" id="IPR025166">
    <property type="entry name" value="Integrase_DNA_bind_dom"/>
</dbReference>
<dbReference type="Pfam" id="PF13356">
    <property type="entry name" value="Arm-DNA-bind_3"/>
    <property type="match status" value="1"/>
</dbReference>
<dbReference type="InterPro" id="IPR044068">
    <property type="entry name" value="CB"/>
</dbReference>
<dbReference type="PROSITE" id="PS51900">
    <property type="entry name" value="CB"/>
    <property type="match status" value="1"/>
</dbReference>
<dbReference type="PANTHER" id="PTHR30629">
    <property type="entry name" value="PROPHAGE INTEGRASE"/>
    <property type="match status" value="1"/>
</dbReference>
<gene>
    <name evidence="8" type="ORF">SAMN05421783_1364</name>
</gene>
<keyword evidence="9" id="KW-1185">Reference proteome</keyword>
<dbReference type="Pfam" id="PF22022">
    <property type="entry name" value="Phage_int_M"/>
    <property type="match status" value="1"/>
</dbReference>
<dbReference type="OrthoDB" id="9795573at2"/>
<dbReference type="SUPFAM" id="SSF56349">
    <property type="entry name" value="DNA breaking-rejoining enzymes"/>
    <property type="match status" value="1"/>
</dbReference>
<evidence type="ECO:0000313" key="9">
    <source>
        <dbReference type="Proteomes" id="UP000198816"/>
    </source>
</evidence>
<protein>
    <submittedName>
        <fullName evidence="8">Site-specific recombinase XerD</fullName>
    </submittedName>
</protein>
<dbReference type="PROSITE" id="PS51898">
    <property type="entry name" value="TYR_RECOMBINASE"/>
    <property type="match status" value="1"/>
</dbReference>
<evidence type="ECO:0000313" key="8">
    <source>
        <dbReference type="EMBL" id="SDX55552.1"/>
    </source>
</evidence>
<dbReference type="Gene3D" id="3.30.160.390">
    <property type="entry name" value="Integrase, DNA-binding domain"/>
    <property type="match status" value="1"/>
</dbReference>
<dbReference type="InterPro" id="IPR050808">
    <property type="entry name" value="Phage_Integrase"/>
</dbReference>
<accession>A0A1H3CMS7</accession>
<feature type="domain" description="Core-binding (CB)" evidence="7">
    <location>
        <begin position="109"/>
        <end position="194"/>
    </location>
</feature>
<dbReference type="InterPro" id="IPR011010">
    <property type="entry name" value="DNA_brk_join_enz"/>
</dbReference>
<dbReference type="InterPro" id="IPR038488">
    <property type="entry name" value="Integrase_DNA-bd_sf"/>
</dbReference>
<comment type="similarity">
    <text evidence="1">Belongs to the 'phage' integrase family.</text>
</comment>
<evidence type="ECO:0000259" key="7">
    <source>
        <dbReference type="PROSITE" id="PS51900"/>
    </source>
</evidence>
<name>A0A1H3CMS7_THIRO</name>
<dbReference type="Proteomes" id="UP000198816">
    <property type="component" value="Unassembled WGS sequence"/>
</dbReference>
<dbReference type="InterPro" id="IPR002104">
    <property type="entry name" value="Integrase_catalytic"/>
</dbReference>
<dbReference type="GO" id="GO:0015074">
    <property type="term" value="P:DNA integration"/>
    <property type="evidence" value="ECO:0007669"/>
    <property type="project" value="UniProtKB-KW"/>
</dbReference>
<evidence type="ECO:0000256" key="4">
    <source>
        <dbReference type="ARBA" id="ARBA00023172"/>
    </source>
</evidence>
<dbReference type="Gene3D" id="1.10.443.10">
    <property type="entry name" value="Intergrase catalytic core"/>
    <property type="match status" value="1"/>
</dbReference>
<reference evidence="9" key="1">
    <citation type="submission" date="2016-10" db="EMBL/GenBank/DDBJ databases">
        <authorList>
            <person name="Varghese N."/>
            <person name="Submissions S."/>
        </authorList>
    </citation>
    <scope>NUCLEOTIDE SEQUENCE [LARGE SCALE GENOMIC DNA]</scope>
    <source>
        <strain evidence="9">DSM 217</strain>
    </source>
</reference>
<feature type="domain" description="Tyr recombinase" evidence="6">
    <location>
        <begin position="215"/>
        <end position="405"/>
    </location>
</feature>
<proteinExistence type="inferred from homology"/>
<dbReference type="InterPro" id="IPR010998">
    <property type="entry name" value="Integrase_recombinase_N"/>
</dbReference>
<evidence type="ECO:0000256" key="3">
    <source>
        <dbReference type="ARBA" id="ARBA00023125"/>
    </source>
</evidence>
<evidence type="ECO:0000256" key="2">
    <source>
        <dbReference type="ARBA" id="ARBA00022908"/>
    </source>
</evidence>
<keyword evidence="3 5" id="KW-0238">DNA-binding</keyword>
<dbReference type="CDD" id="cd00801">
    <property type="entry name" value="INT_P4_C"/>
    <property type="match status" value="1"/>
</dbReference>
<dbReference type="EMBL" id="FNNZ01000036">
    <property type="protein sequence ID" value="SDX55552.1"/>
    <property type="molecule type" value="Genomic_DNA"/>
</dbReference>
<organism evidence="8 9">
    <name type="scientific">Thiocapsa roseopersicina</name>
    <dbReference type="NCBI Taxonomy" id="1058"/>
    <lineage>
        <taxon>Bacteria</taxon>
        <taxon>Pseudomonadati</taxon>
        <taxon>Pseudomonadota</taxon>
        <taxon>Gammaproteobacteria</taxon>
        <taxon>Chromatiales</taxon>
        <taxon>Chromatiaceae</taxon>
        <taxon>Thiocapsa</taxon>
    </lineage>
</organism>
<evidence type="ECO:0000259" key="6">
    <source>
        <dbReference type="PROSITE" id="PS51898"/>
    </source>
</evidence>
<evidence type="ECO:0000256" key="5">
    <source>
        <dbReference type="PROSITE-ProRule" id="PRU01248"/>
    </source>
</evidence>
<dbReference type="InterPro" id="IPR053876">
    <property type="entry name" value="Phage_int_M"/>
</dbReference>
<dbReference type="GO" id="GO:0003677">
    <property type="term" value="F:DNA binding"/>
    <property type="evidence" value="ECO:0007669"/>
    <property type="project" value="UniProtKB-UniRule"/>
</dbReference>
<dbReference type="PANTHER" id="PTHR30629:SF2">
    <property type="entry name" value="PROPHAGE INTEGRASE INTS-RELATED"/>
    <property type="match status" value="1"/>
</dbReference>
<dbReference type="Pfam" id="PF00589">
    <property type="entry name" value="Phage_integrase"/>
    <property type="match status" value="1"/>
</dbReference>
<dbReference type="InterPro" id="IPR013762">
    <property type="entry name" value="Integrase-like_cat_sf"/>
</dbReference>
<keyword evidence="4" id="KW-0233">DNA recombination</keyword>
<keyword evidence="2" id="KW-0229">DNA integration</keyword>
<dbReference type="RefSeq" id="WP_093037801.1">
    <property type="nucleotide sequence ID" value="NZ_FNNZ01000036.1"/>
</dbReference>